<accession>A0A7Y9C6E7</accession>
<organism evidence="2 3">
    <name type="scientific">Flavobacterium agri</name>
    <dbReference type="NCBI Taxonomy" id="2743471"/>
    <lineage>
        <taxon>Bacteria</taxon>
        <taxon>Pseudomonadati</taxon>
        <taxon>Bacteroidota</taxon>
        <taxon>Flavobacteriia</taxon>
        <taxon>Flavobacteriales</taxon>
        <taxon>Flavobacteriaceae</taxon>
        <taxon>Flavobacterium</taxon>
    </lineage>
</organism>
<dbReference type="Gene3D" id="3.40.50.1820">
    <property type="entry name" value="alpha/beta hydrolase"/>
    <property type="match status" value="1"/>
</dbReference>
<dbReference type="Pfam" id="PF12697">
    <property type="entry name" value="Abhydrolase_6"/>
    <property type="match status" value="1"/>
</dbReference>
<dbReference type="EMBL" id="JACBJI010000006">
    <property type="protein sequence ID" value="NYA72000.1"/>
    <property type="molecule type" value="Genomic_DNA"/>
</dbReference>
<dbReference type="Proteomes" id="UP000535020">
    <property type="component" value="Unassembled WGS sequence"/>
</dbReference>
<dbReference type="InterPro" id="IPR029058">
    <property type="entry name" value="AB_hydrolase_fold"/>
</dbReference>
<keyword evidence="3" id="KW-1185">Reference proteome</keyword>
<dbReference type="GO" id="GO:0016787">
    <property type="term" value="F:hydrolase activity"/>
    <property type="evidence" value="ECO:0007669"/>
    <property type="project" value="UniProtKB-KW"/>
</dbReference>
<dbReference type="InterPro" id="IPR000073">
    <property type="entry name" value="AB_hydrolase_1"/>
</dbReference>
<comment type="caution">
    <text evidence="2">The sequence shown here is derived from an EMBL/GenBank/DDBJ whole genome shotgun (WGS) entry which is preliminary data.</text>
</comment>
<dbReference type="AlphaFoldDB" id="A0A7Y9C6E7"/>
<gene>
    <name evidence="2" type="ORF">HZF10_13810</name>
</gene>
<evidence type="ECO:0000259" key="1">
    <source>
        <dbReference type="Pfam" id="PF12697"/>
    </source>
</evidence>
<keyword evidence="2" id="KW-0378">Hydrolase</keyword>
<dbReference type="RefSeq" id="WP_176006810.1">
    <property type="nucleotide sequence ID" value="NZ_JABWMI010000015.1"/>
</dbReference>
<proteinExistence type="predicted"/>
<protein>
    <submittedName>
        <fullName evidence="2">Alpha/beta fold hydrolase</fullName>
    </submittedName>
</protein>
<sequence>METKTKHIVFITGAFVTHKSWLHWKTYFEGKGYTCSLEPWPHKDKAVEELRARQGKDLDLALMPYSEVLDHYERIIKQMPEKPILIGHSVGGLTTQLLLQRGIAVAGIAIHPAPPQGVLSFKWSFLRAVWHPLAFFTSARKTHLMSFPQWQYAFTNGMDFDEQLMSYEENVIPESKTVLRNALGRTAHIDFERPHAPLLILSGSIDNIIPASLNLSNFKRYKNRESITDYKEFEAANHYVVSAPGWKRQADYILDWITKYGI</sequence>
<feature type="domain" description="AB hydrolase-1" evidence="1">
    <location>
        <begin position="62"/>
        <end position="242"/>
    </location>
</feature>
<evidence type="ECO:0000313" key="2">
    <source>
        <dbReference type="EMBL" id="NYA72000.1"/>
    </source>
</evidence>
<reference evidence="2 3" key="1">
    <citation type="submission" date="2020-07" db="EMBL/GenBank/DDBJ databases">
        <authorList>
            <person name="Sun Q."/>
        </authorList>
    </citation>
    <scope>NUCLEOTIDE SEQUENCE [LARGE SCALE GENOMIC DNA]</scope>
    <source>
        <strain evidence="2 3">MAH-1</strain>
    </source>
</reference>
<evidence type="ECO:0000313" key="3">
    <source>
        <dbReference type="Proteomes" id="UP000535020"/>
    </source>
</evidence>
<name>A0A7Y9C6E7_9FLAO</name>
<dbReference type="SUPFAM" id="SSF53474">
    <property type="entry name" value="alpha/beta-Hydrolases"/>
    <property type="match status" value="1"/>
</dbReference>